<dbReference type="InParanoid" id="U2FK59"/>
<dbReference type="Proteomes" id="UP000005707">
    <property type="component" value="Unassembled WGS sequence"/>
</dbReference>
<dbReference type="EMBL" id="AFNU02000002">
    <property type="protein sequence ID" value="ERJ13200.1"/>
    <property type="molecule type" value="Genomic_DNA"/>
</dbReference>
<comment type="caution">
    <text evidence="2">The sequence shown here is derived from an EMBL/GenBank/DDBJ whole genome shotgun (WGS) entry which is preliminary data.</text>
</comment>
<gene>
    <name evidence="2" type="ORF">HLPCO_000819</name>
</gene>
<keyword evidence="3" id="KW-1185">Reference proteome</keyword>
<organism evidence="2 3">
    <name type="scientific">Haloplasma contractile SSD-17B</name>
    <dbReference type="NCBI Taxonomy" id="1033810"/>
    <lineage>
        <taxon>Bacteria</taxon>
        <taxon>Bacillati</taxon>
        <taxon>Mycoplasmatota</taxon>
        <taxon>Mollicutes</taxon>
        <taxon>Haloplasmatales</taxon>
        <taxon>Haloplasmataceae</taxon>
        <taxon>Haloplasma</taxon>
    </lineage>
</organism>
<keyword evidence="1" id="KW-1133">Transmembrane helix</keyword>
<dbReference type="AlphaFoldDB" id="U2FK59"/>
<proteinExistence type="predicted"/>
<reference evidence="2 3" key="1">
    <citation type="journal article" date="2011" name="J. Bacteriol.">
        <title>Genome sequence of Haloplasma contractile, an unusual contractile bacterium from a deep-sea anoxic brine lake.</title>
        <authorList>
            <person name="Antunes A."/>
            <person name="Alam I."/>
            <person name="El Dorry H."/>
            <person name="Siam R."/>
            <person name="Robertson A."/>
            <person name="Bajic V.B."/>
            <person name="Stingl U."/>
        </authorList>
    </citation>
    <scope>NUCLEOTIDE SEQUENCE [LARGE SCALE GENOMIC DNA]</scope>
    <source>
        <strain evidence="2 3">SSD-17B</strain>
    </source>
</reference>
<feature type="transmembrane region" description="Helical" evidence="1">
    <location>
        <begin position="12"/>
        <end position="30"/>
    </location>
</feature>
<evidence type="ECO:0000256" key="1">
    <source>
        <dbReference type="SAM" id="Phobius"/>
    </source>
</evidence>
<feature type="transmembrane region" description="Helical" evidence="1">
    <location>
        <begin position="45"/>
        <end position="75"/>
    </location>
</feature>
<keyword evidence="1" id="KW-0472">Membrane</keyword>
<accession>U2FK59</accession>
<reference evidence="2 3" key="2">
    <citation type="journal article" date="2013" name="PLoS ONE">
        <title>INDIGO - INtegrated Data Warehouse of MIcrobial GenOmes with Examples from the Red Sea Extremophiles.</title>
        <authorList>
            <person name="Alam I."/>
            <person name="Antunes A."/>
            <person name="Kamau A.A."/>
            <person name="Ba Alawi W."/>
            <person name="Kalkatawi M."/>
            <person name="Stingl U."/>
            <person name="Bajic V.B."/>
        </authorList>
    </citation>
    <scope>NUCLEOTIDE SEQUENCE [LARGE SCALE GENOMIC DNA]</scope>
    <source>
        <strain evidence="2 3">SSD-17B</strain>
    </source>
</reference>
<evidence type="ECO:0000313" key="3">
    <source>
        <dbReference type="Proteomes" id="UP000005707"/>
    </source>
</evidence>
<dbReference type="STRING" id="1033810.HLPCO_000819"/>
<sequence>MRRSINRISEVKLIIFMFILFLLGQFYSIANLKFIRPSINFTTEFGYLACIAIIIPISLIILFYLPTLVIIVVIVTIELLKTYKKPTITKLLSHEVFLYKTDFLKKKRYKVYCVYRC</sequence>
<protein>
    <submittedName>
        <fullName evidence="2">Uncharacterized protein</fullName>
    </submittedName>
</protein>
<keyword evidence="1" id="KW-0812">Transmembrane</keyword>
<name>U2FK59_9MOLU</name>
<evidence type="ECO:0000313" key="2">
    <source>
        <dbReference type="EMBL" id="ERJ13200.1"/>
    </source>
</evidence>